<gene>
    <name evidence="2" type="ORF">KL86DES1_21764</name>
</gene>
<dbReference type="Pfam" id="PF01381">
    <property type="entry name" value="HTH_3"/>
    <property type="match status" value="1"/>
</dbReference>
<dbReference type="CDD" id="cd00093">
    <property type="entry name" value="HTH_XRE"/>
    <property type="match status" value="1"/>
</dbReference>
<organism evidence="2">
    <name type="scientific">uncultured Desulfovibrio sp</name>
    <dbReference type="NCBI Taxonomy" id="167968"/>
    <lineage>
        <taxon>Bacteria</taxon>
        <taxon>Pseudomonadati</taxon>
        <taxon>Thermodesulfobacteriota</taxon>
        <taxon>Desulfovibrionia</taxon>
        <taxon>Desulfovibrionales</taxon>
        <taxon>Desulfovibrionaceae</taxon>
        <taxon>Desulfovibrio</taxon>
        <taxon>environmental samples</taxon>
    </lineage>
</organism>
<dbReference type="InterPro" id="IPR001387">
    <property type="entry name" value="Cro/C1-type_HTH"/>
</dbReference>
<dbReference type="InterPro" id="IPR010982">
    <property type="entry name" value="Lambda_DNA-bd_dom_sf"/>
</dbReference>
<dbReference type="SMART" id="SM00530">
    <property type="entry name" value="HTH_XRE"/>
    <property type="match status" value="1"/>
</dbReference>
<proteinExistence type="predicted"/>
<sequence length="118" mass="13361">MLERTKKPPIETVNLSFAVPPALVSEVRAFMRLKGIAEEKEAYSIEEVFPFSKEERPTVYLRGARYREDLTQAQLAEATGIPARHISEMENGKRPIGKKNARLLADALNIDPRRLLTV</sequence>
<dbReference type="PROSITE" id="PS50943">
    <property type="entry name" value="HTH_CROC1"/>
    <property type="match status" value="1"/>
</dbReference>
<evidence type="ECO:0000259" key="1">
    <source>
        <dbReference type="PROSITE" id="PS50943"/>
    </source>
</evidence>
<dbReference type="RefSeq" id="WP_179981037.1">
    <property type="nucleotide sequence ID" value="NZ_LT608333.1"/>
</dbReference>
<evidence type="ECO:0000313" key="2">
    <source>
        <dbReference type="EMBL" id="SCM74153.1"/>
    </source>
</evidence>
<protein>
    <submittedName>
        <fullName evidence="2">Plasmid maintenance system antidote protein, XRE family</fullName>
    </submittedName>
</protein>
<dbReference type="AlphaFoldDB" id="A0A212L9A8"/>
<dbReference type="EMBL" id="FMJC01000002">
    <property type="protein sequence ID" value="SCM74153.1"/>
    <property type="molecule type" value="Genomic_DNA"/>
</dbReference>
<dbReference type="Gene3D" id="1.10.260.40">
    <property type="entry name" value="lambda repressor-like DNA-binding domains"/>
    <property type="match status" value="1"/>
</dbReference>
<reference evidence="2" key="1">
    <citation type="submission" date="2016-08" db="EMBL/GenBank/DDBJ databases">
        <authorList>
            <person name="Seilhamer J.J."/>
        </authorList>
    </citation>
    <scope>NUCLEOTIDE SEQUENCE</scope>
    <source>
        <strain evidence="2">86-1</strain>
    </source>
</reference>
<dbReference type="SUPFAM" id="SSF47413">
    <property type="entry name" value="lambda repressor-like DNA-binding domains"/>
    <property type="match status" value="1"/>
</dbReference>
<dbReference type="GO" id="GO:0003677">
    <property type="term" value="F:DNA binding"/>
    <property type="evidence" value="ECO:0007669"/>
    <property type="project" value="InterPro"/>
</dbReference>
<accession>A0A212L9A8</accession>
<name>A0A212L9A8_9BACT</name>
<feature type="domain" description="HTH cro/C1-type" evidence="1">
    <location>
        <begin position="61"/>
        <end position="115"/>
    </location>
</feature>